<evidence type="ECO:0000313" key="7">
    <source>
        <dbReference type="EMBL" id="ELR70678.1"/>
    </source>
</evidence>
<comment type="caution">
    <text evidence="7">The sequence shown here is derived from an EMBL/GenBank/DDBJ whole genome shotgun (WGS) entry which is preliminary data.</text>
</comment>
<organism evidence="7 8">
    <name type="scientific">Fulvivirga imtechensis AK7</name>
    <dbReference type="NCBI Taxonomy" id="1237149"/>
    <lineage>
        <taxon>Bacteria</taxon>
        <taxon>Pseudomonadati</taxon>
        <taxon>Bacteroidota</taxon>
        <taxon>Cytophagia</taxon>
        <taxon>Cytophagales</taxon>
        <taxon>Fulvivirgaceae</taxon>
        <taxon>Fulvivirga</taxon>
    </lineage>
</organism>
<dbReference type="InterPro" id="IPR036388">
    <property type="entry name" value="WH-like_DNA-bd_sf"/>
</dbReference>
<keyword evidence="8" id="KW-1185">Reference proteome</keyword>
<comment type="similarity">
    <text evidence="1">Belongs to the sigma-70 factor family. ECF subfamily.</text>
</comment>
<dbReference type="GO" id="GO:0006352">
    <property type="term" value="P:DNA-templated transcription initiation"/>
    <property type="evidence" value="ECO:0007669"/>
    <property type="project" value="InterPro"/>
</dbReference>
<gene>
    <name evidence="7" type="ORF">C900_03451</name>
</gene>
<name>L8JR53_9BACT</name>
<dbReference type="Pfam" id="PF08281">
    <property type="entry name" value="Sigma70_r4_2"/>
    <property type="match status" value="1"/>
</dbReference>
<dbReference type="EMBL" id="AMZN01000050">
    <property type="protein sequence ID" value="ELR70678.1"/>
    <property type="molecule type" value="Genomic_DNA"/>
</dbReference>
<dbReference type="NCBIfam" id="TIGR02937">
    <property type="entry name" value="sigma70-ECF"/>
    <property type="match status" value="1"/>
</dbReference>
<evidence type="ECO:0000256" key="3">
    <source>
        <dbReference type="ARBA" id="ARBA00023082"/>
    </source>
</evidence>
<dbReference type="PANTHER" id="PTHR43133">
    <property type="entry name" value="RNA POLYMERASE ECF-TYPE SIGMA FACTO"/>
    <property type="match status" value="1"/>
</dbReference>
<evidence type="ECO:0000256" key="2">
    <source>
        <dbReference type="ARBA" id="ARBA00023015"/>
    </source>
</evidence>
<dbReference type="STRING" id="1237149.C900_03451"/>
<protein>
    <submittedName>
        <fullName evidence="7">RNA polymerase ECF-type sigma factor</fullName>
    </submittedName>
</protein>
<dbReference type="GO" id="GO:0003677">
    <property type="term" value="F:DNA binding"/>
    <property type="evidence" value="ECO:0007669"/>
    <property type="project" value="InterPro"/>
</dbReference>
<dbReference type="Gene3D" id="1.10.1740.10">
    <property type="match status" value="1"/>
</dbReference>
<feature type="domain" description="RNA polymerase sigma-70 region 2" evidence="5">
    <location>
        <begin position="3"/>
        <end position="52"/>
    </location>
</feature>
<dbReference type="InterPro" id="IPR014284">
    <property type="entry name" value="RNA_pol_sigma-70_dom"/>
</dbReference>
<dbReference type="Pfam" id="PF04542">
    <property type="entry name" value="Sigma70_r2"/>
    <property type="match status" value="1"/>
</dbReference>
<evidence type="ECO:0000259" key="6">
    <source>
        <dbReference type="Pfam" id="PF08281"/>
    </source>
</evidence>
<dbReference type="PANTHER" id="PTHR43133:SF45">
    <property type="entry name" value="RNA POLYMERASE ECF-TYPE SIGMA FACTOR"/>
    <property type="match status" value="1"/>
</dbReference>
<dbReference type="InterPro" id="IPR013324">
    <property type="entry name" value="RNA_pol_sigma_r3/r4-like"/>
</dbReference>
<evidence type="ECO:0000259" key="5">
    <source>
        <dbReference type="Pfam" id="PF04542"/>
    </source>
</evidence>
<dbReference type="Proteomes" id="UP000011135">
    <property type="component" value="Unassembled WGS sequence"/>
</dbReference>
<dbReference type="InterPro" id="IPR007627">
    <property type="entry name" value="RNA_pol_sigma70_r2"/>
</dbReference>
<evidence type="ECO:0000256" key="4">
    <source>
        <dbReference type="ARBA" id="ARBA00023163"/>
    </source>
</evidence>
<dbReference type="AlphaFoldDB" id="L8JR53"/>
<dbReference type="GO" id="GO:0016987">
    <property type="term" value="F:sigma factor activity"/>
    <property type="evidence" value="ECO:0007669"/>
    <property type="project" value="UniProtKB-KW"/>
</dbReference>
<reference evidence="7 8" key="1">
    <citation type="submission" date="2012-12" db="EMBL/GenBank/DDBJ databases">
        <title>Genome assembly of Fulvivirga imtechensis AK7.</title>
        <authorList>
            <person name="Nupur N."/>
            <person name="Khatri I."/>
            <person name="Kumar R."/>
            <person name="Subramanian S."/>
            <person name="Pinnaka A."/>
        </authorList>
    </citation>
    <scope>NUCLEOTIDE SEQUENCE [LARGE SCALE GENOMIC DNA]</scope>
    <source>
        <strain evidence="7 8">AK7</strain>
    </source>
</reference>
<dbReference type="InterPro" id="IPR013325">
    <property type="entry name" value="RNA_pol_sigma_r2"/>
</dbReference>
<keyword evidence="4" id="KW-0804">Transcription</keyword>
<dbReference type="eggNOG" id="COG1595">
    <property type="taxonomic scope" value="Bacteria"/>
</dbReference>
<dbReference type="SUPFAM" id="SSF88659">
    <property type="entry name" value="Sigma3 and sigma4 domains of RNA polymerase sigma factors"/>
    <property type="match status" value="1"/>
</dbReference>
<dbReference type="InterPro" id="IPR039425">
    <property type="entry name" value="RNA_pol_sigma-70-like"/>
</dbReference>
<dbReference type="InterPro" id="IPR013249">
    <property type="entry name" value="RNA_pol_sigma70_r4_t2"/>
</dbReference>
<dbReference type="SUPFAM" id="SSF88946">
    <property type="entry name" value="Sigma2 domain of RNA polymerase sigma factors"/>
    <property type="match status" value="1"/>
</dbReference>
<evidence type="ECO:0000313" key="8">
    <source>
        <dbReference type="Proteomes" id="UP000011135"/>
    </source>
</evidence>
<evidence type="ECO:0000256" key="1">
    <source>
        <dbReference type="ARBA" id="ARBA00010641"/>
    </source>
</evidence>
<feature type="domain" description="RNA polymerase sigma factor 70 region 4 type 2" evidence="6">
    <location>
        <begin position="78"/>
        <end position="128"/>
    </location>
</feature>
<sequence>MKGQTEMAQDLTQEIFINVWKALPNFRQEASPKTWIYRISVNTCLLHLRKFKRMQADYISESHESIPQEATNKDDFDELYYVIGLLPEVDRIIITLVLDEVKYDEMATILGIAEGTLRVRIHRIKQKLNDLMRNNGR</sequence>
<accession>L8JR53</accession>
<keyword evidence="2" id="KW-0805">Transcription regulation</keyword>
<keyword evidence="3" id="KW-0731">Sigma factor</keyword>
<proteinExistence type="inferred from homology"/>
<dbReference type="Gene3D" id="1.10.10.10">
    <property type="entry name" value="Winged helix-like DNA-binding domain superfamily/Winged helix DNA-binding domain"/>
    <property type="match status" value="1"/>
</dbReference>